<evidence type="ECO:0000313" key="13">
    <source>
        <dbReference type="Proteomes" id="UP000257706"/>
    </source>
</evidence>
<dbReference type="EMBL" id="LPZR01000182">
    <property type="protein sequence ID" value="KYO51130.1"/>
    <property type="molecule type" value="Genomic_DNA"/>
</dbReference>
<feature type="transmembrane region" description="Helical" evidence="8">
    <location>
        <begin position="225"/>
        <end position="250"/>
    </location>
</feature>
<gene>
    <name evidence="11" type="ORF">AUP44_10140</name>
    <name evidence="10" type="ORF">DCK97_02555</name>
</gene>
<keyword evidence="6 8" id="KW-1133">Transmembrane helix</keyword>
<comment type="subcellular location">
    <subcellularLocation>
        <location evidence="1">Cell membrane</location>
        <topology evidence="1">Multi-pass membrane protein</topology>
    </subcellularLocation>
</comment>
<dbReference type="GeneID" id="97244275"/>
<evidence type="ECO:0000259" key="9">
    <source>
        <dbReference type="PROSITE" id="PS51012"/>
    </source>
</evidence>
<dbReference type="Pfam" id="PF12698">
    <property type="entry name" value="ABC2_membrane_3"/>
    <property type="match status" value="1"/>
</dbReference>
<dbReference type="InterPro" id="IPR047817">
    <property type="entry name" value="ABC2_TM_bact-type"/>
</dbReference>
<feature type="transmembrane region" description="Helical" evidence="8">
    <location>
        <begin position="174"/>
        <end position="199"/>
    </location>
</feature>
<dbReference type="EMBL" id="DMAI01000039">
    <property type="protein sequence ID" value="HAE46278.1"/>
    <property type="molecule type" value="Genomic_DNA"/>
</dbReference>
<evidence type="ECO:0000256" key="8">
    <source>
        <dbReference type="SAM" id="Phobius"/>
    </source>
</evidence>
<evidence type="ECO:0000256" key="7">
    <source>
        <dbReference type="ARBA" id="ARBA00023136"/>
    </source>
</evidence>
<keyword evidence="4" id="KW-1003">Cell membrane</keyword>
<feature type="transmembrane region" description="Helical" evidence="8">
    <location>
        <begin position="287"/>
        <end position="305"/>
    </location>
</feature>
<evidence type="ECO:0000256" key="6">
    <source>
        <dbReference type="ARBA" id="ARBA00022989"/>
    </source>
</evidence>
<dbReference type="AlphaFoldDB" id="A0A162KF64"/>
<keyword evidence="3" id="KW-0813">Transport</keyword>
<feature type="transmembrane region" description="Helical" evidence="8">
    <location>
        <begin position="21"/>
        <end position="39"/>
    </location>
</feature>
<organism evidence="11 12">
    <name type="scientific">Tistrella mobilis</name>
    <dbReference type="NCBI Taxonomy" id="171437"/>
    <lineage>
        <taxon>Bacteria</taxon>
        <taxon>Pseudomonadati</taxon>
        <taxon>Pseudomonadota</taxon>
        <taxon>Alphaproteobacteria</taxon>
        <taxon>Geminicoccales</taxon>
        <taxon>Geminicoccaceae</taxon>
        <taxon>Tistrella</taxon>
    </lineage>
</organism>
<comment type="caution">
    <text evidence="11">The sequence shown here is derived from an EMBL/GenBank/DDBJ whole genome shotgun (WGS) entry which is preliminary data.</text>
</comment>
<evidence type="ECO:0000256" key="2">
    <source>
        <dbReference type="ARBA" id="ARBA00007783"/>
    </source>
</evidence>
<evidence type="ECO:0000313" key="11">
    <source>
        <dbReference type="EMBL" id="KYO51130.1"/>
    </source>
</evidence>
<dbReference type="Proteomes" id="UP000075787">
    <property type="component" value="Unassembled WGS sequence"/>
</dbReference>
<accession>A0A162KF64</accession>
<dbReference type="RefSeq" id="WP_062766880.1">
    <property type="nucleotide sequence ID" value="NZ_CP121027.1"/>
</dbReference>
<name>A0A162KF64_9PROT</name>
<dbReference type="InterPro" id="IPR051449">
    <property type="entry name" value="ABC-2_transporter_component"/>
</dbReference>
<dbReference type="PANTHER" id="PTHR30294:SF47">
    <property type="entry name" value="INNER MEMBRANE TRANSPORT PERMEASE YHHJ"/>
    <property type="match status" value="1"/>
</dbReference>
<keyword evidence="7 8" id="KW-0472">Membrane</keyword>
<dbReference type="InterPro" id="IPR013525">
    <property type="entry name" value="ABC2_TM"/>
</dbReference>
<dbReference type="GO" id="GO:0005886">
    <property type="term" value="C:plasma membrane"/>
    <property type="evidence" value="ECO:0007669"/>
    <property type="project" value="UniProtKB-SubCell"/>
</dbReference>
<comment type="similarity">
    <text evidence="2">Belongs to the ABC-2 integral membrane protein family.</text>
</comment>
<evidence type="ECO:0000313" key="12">
    <source>
        <dbReference type="Proteomes" id="UP000075787"/>
    </source>
</evidence>
<evidence type="ECO:0000313" key="10">
    <source>
        <dbReference type="EMBL" id="HAE46278.1"/>
    </source>
</evidence>
<dbReference type="GO" id="GO:0140359">
    <property type="term" value="F:ABC-type transporter activity"/>
    <property type="evidence" value="ECO:0007669"/>
    <property type="project" value="InterPro"/>
</dbReference>
<dbReference type="Proteomes" id="UP000257706">
    <property type="component" value="Unassembled WGS sequence"/>
</dbReference>
<reference evidence="11 12" key="1">
    <citation type="submission" date="2015-12" db="EMBL/GenBank/DDBJ databases">
        <title>Genome sequence of Tistrella mobilis MCCC 1A02139.</title>
        <authorList>
            <person name="Lu L."/>
            <person name="Lai Q."/>
            <person name="Shao Z."/>
            <person name="Qian P."/>
        </authorList>
    </citation>
    <scope>NUCLEOTIDE SEQUENCE [LARGE SCALE GENOMIC DNA]</scope>
    <source>
        <strain evidence="11 12">MCCC 1A02139</strain>
    </source>
</reference>
<feature type="transmembrane region" description="Helical" evidence="8">
    <location>
        <begin position="256"/>
        <end position="280"/>
    </location>
</feature>
<sequence>MRLANIFRLGVKELRSLAADPVLVFLILYTFTYAIYAVASGANFEVSNAAVAVVDDDRSALSLRLRDAVLPPQFASVVELTAPEADAALDSGDAVFVLHIPSGFEADLLRGRDATLLLDIDATAMTQAGNGAAYLQSIIAREISAAAGRDDGMTGDLPIDLVVRSRFNPNLSSVWFNAVMQVINNVTMLSVILAGAALIREREHGTIEHLLVMPVRPAEIMAAKIWANGSVIVVASVLSLIGMVQGVLAVPIHGSLLLYTAGAVLYQFSVTALGILLATIARSMPQFGLLVIPVIVTMNLLSGSSTPLESMPVWLQKVMMLSPATHFVAFSQAVLYRGAGLDVVWPTLAILAGIGFAIFAIALARFRRKIVEMG</sequence>
<evidence type="ECO:0000256" key="4">
    <source>
        <dbReference type="ARBA" id="ARBA00022475"/>
    </source>
</evidence>
<keyword evidence="5 8" id="KW-0812">Transmembrane</keyword>
<feature type="domain" description="ABC transmembrane type-2" evidence="9">
    <location>
        <begin position="143"/>
        <end position="369"/>
    </location>
</feature>
<evidence type="ECO:0000256" key="5">
    <source>
        <dbReference type="ARBA" id="ARBA00022692"/>
    </source>
</evidence>
<protein>
    <submittedName>
        <fullName evidence="10">ABC transporter permease</fullName>
    </submittedName>
</protein>
<evidence type="ECO:0000256" key="3">
    <source>
        <dbReference type="ARBA" id="ARBA00022448"/>
    </source>
</evidence>
<dbReference type="OrthoDB" id="9784671at2"/>
<evidence type="ECO:0000256" key="1">
    <source>
        <dbReference type="ARBA" id="ARBA00004651"/>
    </source>
</evidence>
<feature type="transmembrane region" description="Helical" evidence="8">
    <location>
        <begin position="343"/>
        <end position="364"/>
    </location>
</feature>
<proteinExistence type="inferred from homology"/>
<dbReference type="PROSITE" id="PS51012">
    <property type="entry name" value="ABC_TM2"/>
    <property type="match status" value="1"/>
</dbReference>
<dbReference type="PANTHER" id="PTHR30294">
    <property type="entry name" value="MEMBRANE COMPONENT OF ABC TRANSPORTER YHHJ-RELATED"/>
    <property type="match status" value="1"/>
</dbReference>
<reference evidence="10 13" key="2">
    <citation type="journal article" date="2018" name="Nat. Biotechnol.">
        <title>A standardized bacterial taxonomy based on genome phylogeny substantially revises the tree of life.</title>
        <authorList>
            <person name="Parks D.H."/>
            <person name="Chuvochina M."/>
            <person name="Waite D.W."/>
            <person name="Rinke C."/>
            <person name="Skarshewski A."/>
            <person name="Chaumeil P.A."/>
            <person name="Hugenholtz P."/>
        </authorList>
    </citation>
    <scope>NUCLEOTIDE SEQUENCE [LARGE SCALE GENOMIC DNA]</scope>
    <source>
        <strain evidence="10">UBA8739</strain>
    </source>
</reference>
<dbReference type="Gene3D" id="3.40.1710.10">
    <property type="entry name" value="abc type-2 transporter like domain"/>
    <property type="match status" value="1"/>
</dbReference>